<evidence type="ECO:0000256" key="6">
    <source>
        <dbReference type="ARBA" id="ARBA00022989"/>
    </source>
</evidence>
<evidence type="ECO:0000256" key="7">
    <source>
        <dbReference type="ARBA" id="ARBA00023034"/>
    </source>
</evidence>
<reference evidence="11" key="1">
    <citation type="submission" date="2023-07" db="EMBL/GenBank/DDBJ databases">
        <title>Chromosome-level genome assembly of Artemia franciscana.</title>
        <authorList>
            <person name="Jo E."/>
        </authorList>
    </citation>
    <scope>NUCLEOTIDE SEQUENCE</scope>
    <source>
        <tissue evidence="11">Whole body</tissue>
    </source>
</reference>
<dbReference type="InterPro" id="IPR027417">
    <property type="entry name" value="P-loop_NTPase"/>
</dbReference>
<keyword evidence="7" id="KW-0333">Golgi apparatus</keyword>
<dbReference type="PANTHER" id="PTHR14647">
    <property type="entry name" value="GALACTOSE-3-O-SULFOTRANSFERASE"/>
    <property type="match status" value="1"/>
</dbReference>
<evidence type="ECO:0000256" key="1">
    <source>
        <dbReference type="ARBA" id="ARBA00004323"/>
    </source>
</evidence>
<keyword evidence="6 10" id="KW-1133">Transmembrane helix</keyword>
<evidence type="ECO:0000313" key="11">
    <source>
        <dbReference type="EMBL" id="KAK2704382.1"/>
    </source>
</evidence>
<dbReference type="GO" id="GO:0001733">
    <property type="term" value="F:galactosylceramide sulfotransferase activity"/>
    <property type="evidence" value="ECO:0007669"/>
    <property type="project" value="InterPro"/>
</dbReference>
<sequence length="409" mass="47786">MSSRRKFFTMTIICAFSLTCMIFLKSFNKKNSSFSAKFRLQCVSKRKVGFLKIHKCASSTIQNIFLRHAYLNNINVAVPPEEYNNYLGNPHHFEAKLLKNSPGHYGGFEMFLLHTRWDHQEVSKVLGPNTFYVTILRHPVDLFESLFAYGHLDKFYGGSLVEFIEHLERNNITDVQRMRLNGRYGWNQISWDFGLMPRDFARPKKIKDFIRSVEENFHLVMIAEQIEKSLVILKSSLCWSIEDVTSLKLNERKAGNKEALSKRQRETLEEWLSADMMIYKYFLRRFEEKVSEFDSVYLDQEVEKLKKANELVQRNCVLGLNKHDEISNLKSRPYSDEVIVVRVRDVSFFSLLQGNKYEKNNMAYMYFFISGGHIPPTFVANNVKPSTLSHIKQFVVTNCSKERPGSIVT</sequence>
<proteinExistence type="inferred from homology"/>
<evidence type="ECO:0000256" key="9">
    <source>
        <dbReference type="ARBA" id="ARBA00023180"/>
    </source>
</evidence>
<keyword evidence="5" id="KW-0735">Signal-anchor</keyword>
<feature type="non-terminal residue" evidence="11">
    <location>
        <position position="1"/>
    </location>
</feature>
<dbReference type="InterPro" id="IPR009729">
    <property type="entry name" value="Gal-3-0_sulfotransfrase"/>
</dbReference>
<evidence type="ECO:0000256" key="4">
    <source>
        <dbReference type="ARBA" id="ARBA00022692"/>
    </source>
</evidence>
<dbReference type="GO" id="GO:0009247">
    <property type="term" value="P:glycolipid biosynthetic process"/>
    <property type="evidence" value="ECO:0007669"/>
    <property type="project" value="InterPro"/>
</dbReference>
<evidence type="ECO:0000256" key="10">
    <source>
        <dbReference type="SAM" id="Phobius"/>
    </source>
</evidence>
<comment type="subcellular location">
    <subcellularLocation>
        <location evidence="1">Golgi apparatus membrane</location>
        <topology evidence="1">Single-pass type II membrane protein</topology>
    </subcellularLocation>
</comment>
<evidence type="ECO:0000256" key="3">
    <source>
        <dbReference type="ARBA" id="ARBA00022679"/>
    </source>
</evidence>
<accession>A0AA88KV29</accession>
<evidence type="ECO:0000256" key="5">
    <source>
        <dbReference type="ARBA" id="ARBA00022968"/>
    </source>
</evidence>
<gene>
    <name evidence="11" type="ORF">QYM36_016695</name>
</gene>
<evidence type="ECO:0000313" key="12">
    <source>
        <dbReference type="Proteomes" id="UP001187531"/>
    </source>
</evidence>
<keyword evidence="4 10" id="KW-0812">Transmembrane</keyword>
<dbReference type="PANTHER" id="PTHR14647:SF87">
    <property type="entry name" value="PUTATIVE-RELATED"/>
    <property type="match status" value="1"/>
</dbReference>
<keyword evidence="9" id="KW-0325">Glycoprotein</keyword>
<comment type="caution">
    <text evidence="11">The sequence shown here is derived from an EMBL/GenBank/DDBJ whole genome shotgun (WGS) entry which is preliminary data.</text>
</comment>
<keyword evidence="8 10" id="KW-0472">Membrane</keyword>
<organism evidence="11 12">
    <name type="scientific">Artemia franciscana</name>
    <name type="common">Brine shrimp</name>
    <name type="synonym">Artemia sanfranciscana</name>
    <dbReference type="NCBI Taxonomy" id="6661"/>
    <lineage>
        <taxon>Eukaryota</taxon>
        <taxon>Metazoa</taxon>
        <taxon>Ecdysozoa</taxon>
        <taxon>Arthropoda</taxon>
        <taxon>Crustacea</taxon>
        <taxon>Branchiopoda</taxon>
        <taxon>Anostraca</taxon>
        <taxon>Artemiidae</taxon>
        <taxon>Artemia</taxon>
    </lineage>
</organism>
<evidence type="ECO:0000256" key="2">
    <source>
        <dbReference type="ARBA" id="ARBA00008124"/>
    </source>
</evidence>
<dbReference type="Proteomes" id="UP001187531">
    <property type="component" value="Unassembled WGS sequence"/>
</dbReference>
<keyword evidence="3" id="KW-0808">Transferase</keyword>
<comment type="similarity">
    <text evidence="2">Belongs to the galactose-3-O-sulfotransferase family.</text>
</comment>
<dbReference type="Pfam" id="PF06990">
    <property type="entry name" value="Gal-3-0_sulfotr"/>
    <property type="match status" value="1"/>
</dbReference>
<dbReference type="AlphaFoldDB" id="A0AA88KV29"/>
<keyword evidence="12" id="KW-1185">Reference proteome</keyword>
<dbReference type="SUPFAM" id="SSF52540">
    <property type="entry name" value="P-loop containing nucleoside triphosphate hydrolases"/>
    <property type="match status" value="1"/>
</dbReference>
<protein>
    <recommendedName>
        <fullName evidence="13">Galactose-3-O-sulfotransferase</fullName>
    </recommendedName>
</protein>
<evidence type="ECO:0000256" key="8">
    <source>
        <dbReference type="ARBA" id="ARBA00023136"/>
    </source>
</evidence>
<dbReference type="Gene3D" id="3.40.50.300">
    <property type="entry name" value="P-loop containing nucleotide triphosphate hydrolases"/>
    <property type="match status" value="1"/>
</dbReference>
<dbReference type="GO" id="GO:0000139">
    <property type="term" value="C:Golgi membrane"/>
    <property type="evidence" value="ECO:0007669"/>
    <property type="project" value="UniProtKB-SubCell"/>
</dbReference>
<evidence type="ECO:0008006" key="13">
    <source>
        <dbReference type="Google" id="ProtNLM"/>
    </source>
</evidence>
<feature type="transmembrane region" description="Helical" evidence="10">
    <location>
        <begin position="7"/>
        <end position="24"/>
    </location>
</feature>
<dbReference type="EMBL" id="JAVRJZ010000021">
    <property type="protein sequence ID" value="KAK2704382.1"/>
    <property type="molecule type" value="Genomic_DNA"/>
</dbReference>
<name>A0AA88KV29_ARTSF</name>